<comment type="caution">
    <text evidence="2">The sequence shown here is derived from an EMBL/GenBank/DDBJ whole genome shotgun (WGS) entry which is preliminary data.</text>
</comment>
<name>A0AAN6TR88_9PEZI</name>
<feature type="region of interest" description="Disordered" evidence="1">
    <location>
        <begin position="1"/>
        <end position="31"/>
    </location>
</feature>
<dbReference type="PANTHER" id="PTHR37781:SF1">
    <property type="entry name" value="ADR380WP"/>
    <property type="match status" value="1"/>
</dbReference>
<evidence type="ECO:0008006" key="4">
    <source>
        <dbReference type="Google" id="ProtNLM"/>
    </source>
</evidence>
<evidence type="ECO:0000313" key="2">
    <source>
        <dbReference type="EMBL" id="KAK4119233.1"/>
    </source>
</evidence>
<protein>
    <recommendedName>
        <fullName evidence="4">Meiotic recombination protein DMC1</fullName>
    </recommendedName>
</protein>
<dbReference type="AlphaFoldDB" id="A0AAN6TR88"/>
<dbReference type="GO" id="GO:0005675">
    <property type="term" value="C:transcription factor TFIIH holo complex"/>
    <property type="evidence" value="ECO:0007669"/>
    <property type="project" value="TreeGrafter"/>
</dbReference>
<dbReference type="PANTHER" id="PTHR37781">
    <property type="entry name" value="TFIIH COMPLEX SUBUNIT"/>
    <property type="match status" value="1"/>
</dbReference>
<organism evidence="2 3">
    <name type="scientific">Parathielavia appendiculata</name>
    <dbReference type="NCBI Taxonomy" id="2587402"/>
    <lineage>
        <taxon>Eukaryota</taxon>
        <taxon>Fungi</taxon>
        <taxon>Dikarya</taxon>
        <taxon>Ascomycota</taxon>
        <taxon>Pezizomycotina</taxon>
        <taxon>Sordariomycetes</taxon>
        <taxon>Sordariomycetidae</taxon>
        <taxon>Sordariales</taxon>
        <taxon>Chaetomiaceae</taxon>
        <taxon>Parathielavia</taxon>
    </lineage>
</organism>
<keyword evidence="3" id="KW-1185">Reference proteome</keyword>
<reference evidence="2" key="2">
    <citation type="submission" date="2023-05" db="EMBL/GenBank/DDBJ databases">
        <authorList>
            <consortium name="Lawrence Berkeley National Laboratory"/>
            <person name="Steindorff A."/>
            <person name="Hensen N."/>
            <person name="Bonometti L."/>
            <person name="Westerberg I."/>
            <person name="Brannstrom I.O."/>
            <person name="Guillou S."/>
            <person name="Cros-Aarteil S."/>
            <person name="Calhoun S."/>
            <person name="Haridas S."/>
            <person name="Kuo A."/>
            <person name="Mondo S."/>
            <person name="Pangilinan J."/>
            <person name="Riley R."/>
            <person name="Labutti K."/>
            <person name="Andreopoulos B."/>
            <person name="Lipzen A."/>
            <person name="Chen C."/>
            <person name="Yanf M."/>
            <person name="Daum C."/>
            <person name="Ng V."/>
            <person name="Clum A."/>
            <person name="Ohm R."/>
            <person name="Martin F."/>
            <person name="Silar P."/>
            <person name="Natvig D."/>
            <person name="Lalanne C."/>
            <person name="Gautier V."/>
            <person name="Ament-Velasquez S.L."/>
            <person name="Kruys A."/>
            <person name="Hutchinson M.I."/>
            <person name="Powell A.J."/>
            <person name="Barry K."/>
            <person name="Miller A.N."/>
            <person name="Grigoriev I.V."/>
            <person name="Debuchy R."/>
            <person name="Gladieux P."/>
            <person name="Thoren M.H."/>
            <person name="Johannesson H."/>
        </authorList>
    </citation>
    <scope>NUCLEOTIDE SEQUENCE</scope>
    <source>
        <strain evidence="2">CBS 731.68</strain>
    </source>
</reference>
<dbReference type="Pfam" id="PF17110">
    <property type="entry name" value="TFB6"/>
    <property type="match status" value="1"/>
</dbReference>
<evidence type="ECO:0000256" key="1">
    <source>
        <dbReference type="SAM" id="MobiDB-lite"/>
    </source>
</evidence>
<dbReference type="InterPro" id="IPR031349">
    <property type="entry name" value="Tfb6"/>
</dbReference>
<feature type="compositionally biased region" description="Acidic residues" evidence="1">
    <location>
        <begin position="200"/>
        <end position="215"/>
    </location>
</feature>
<sequence>MAETPNSLGPGGFMPPSMPSPAPSTSTVRSVAGLPHPRAHALRPGSAKEDQVRHFVASRMEHITRRFVKKQGNAPPGSEDVQGYKTMAELCKDLEGVIDIIWLSGTPSLQVPFLLNIASEFNTWVTGFPASPTATFAILRKLDHCFASLLSGEDVETHEPLPGFENGPRAGMSRTDMVRCRSLVEQGRIVIVDVMSKAVDEEEGVQDDGNEEQEDESGHNGPRRAGKGFWDDEEEDLYMDVARVYENTLVKLGDALGDPGLEEVQMSAD</sequence>
<dbReference type="EMBL" id="MU853251">
    <property type="protein sequence ID" value="KAK4119233.1"/>
    <property type="molecule type" value="Genomic_DNA"/>
</dbReference>
<dbReference type="RefSeq" id="XP_062643006.1">
    <property type="nucleotide sequence ID" value="XM_062796694.1"/>
</dbReference>
<accession>A0AAN6TR88</accession>
<dbReference type="Proteomes" id="UP001302602">
    <property type="component" value="Unassembled WGS sequence"/>
</dbReference>
<dbReference type="GeneID" id="87833462"/>
<feature type="region of interest" description="Disordered" evidence="1">
    <location>
        <begin position="200"/>
        <end position="231"/>
    </location>
</feature>
<gene>
    <name evidence="2" type="ORF">N657DRAFT_684571</name>
</gene>
<reference evidence="2" key="1">
    <citation type="journal article" date="2023" name="Mol. Phylogenet. Evol.">
        <title>Genome-scale phylogeny and comparative genomics of the fungal order Sordariales.</title>
        <authorList>
            <person name="Hensen N."/>
            <person name="Bonometti L."/>
            <person name="Westerberg I."/>
            <person name="Brannstrom I.O."/>
            <person name="Guillou S."/>
            <person name="Cros-Aarteil S."/>
            <person name="Calhoun S."/>
            <person name="Haridas S."/>
            <person name="Kuo A."/>
            <person name="Mondo S."/>
            <person name="Pangilinan J."/>
            <person name="Riley R."/>
            <person name="LaButti K."/>
            <person name="Andreopoulos B."/>
            <person name="Lipzen A."/>
            <person name="Chen C."/>
            <person name="Yan M."/>
            <person name="Daum C."/>
            <person name="Ng V."/>
            <person name="Clum A."/>
            <person name="Steindorff A."/>
            <person name="Ohm R.A."/>
            <person name="Martin F."/>
            <person name="Silar P."/>
            <person name="Natvig D.O."/>
            <person name="Lalanne C."/>
            <person name="Gautier V."/>
            <person name="Ament-Velasquez S.L."/>
            <person name="Kruys A."/>
            <person name="Hutchinson M.I."/>
            <person name="Powell A.J."/>
            <person name="Barry K."/>
            <person name="Miller A.N."/>
            <person name="Grigoriev I.V."/>
            <person name="Debuchy R."/>
            <person name="Gladieux P."/>
            <person name="Hiltunen Thoren M."/>
            <person name="Johannesson H."/>
        </authorList>
    </citation>
    <scope>NUCLEOTIDE SEQUENCE</scope>
    <source>
        <strain evidence="2">CBS 731.68</strain>
    </source>
</reference>
<proteinExistence type="predicted"/>
<evidence type="ECO:0000313" key="3">
    <source>
        <dbReference type="Proteomes" id="UP001302602"/>
    </source>
</evidence>